<comment type="caution">
    <text evidence="2">The sequence shown here is derived from an EMBL/GenBank/DDBJ whole genome shotgun (WGS) entry which is preliminary data.</text>
</comment>
<gene>
    <name evidence="2" type="ORF">ETI04_01065</name>
</gene>
<name>A0A4R6C6Y7_9STAP</name>
<accession>A0A4R6C6Y7</accession>
<evidence type="ECO:0000256" key="1">
    <source>
        <dbReference type="SAM" id="Coils"/>
    </source>
</evidence>
<reference evidence="2 3" key="1">
    <citation type="submission" date="2019-01" db="EMBL/GenBank/DDBJ databases">
        <title>Draft genome sequences of Macrococcus caseolyticus, Macrococcus canis, Macrococcus bohemicus and Macrococcus goetzii.</title>
        <authorList>
            <person name="Mazhar S."/>
            <person name="Altermann E."/>
            <person name="Hill C."/>
            <person name="Mcauliffe O."/>
        </authorList>
    </citation>
    <scope>NUCLEOTIDE SEQUENCE [LARGE SCALE GENOMIC DNA]</scope>
    <source>
        <strain evidence="2 3">DPC7162</strain>
    </source>
</reference>
<evidence type="ECO:0000313" key="3">
    <source>
        <dbReference type="Proteomes" id="UP000294865"/>
    </source>
</evidence>
<feature type="coiled-coil region" evidence="1">
    <location>
        <begin position="24"/>
        <end position="85"/>
    </location>
</feature>
<dbReference type="RefSeq" id="WP_133418739.1">
    <property type="nucleotide sequence ID" value="NZ_SDQG01000001.1"/>
</dbReference>
<proteinExistence type="predicted"/>
<keyword evidence="1" id="KW-0175">Coiled coil</keyword>
<protein>
    <submittedName>
        <fullName evidence="2">Uncharacterized protein</fullName>
    </submittedName>
</protein>
<dbReference type="Proteomes" id="UP000294865">
    <property type="component" value="Unassembled WGS sequence"/>
</dbReference>
<dbReference type="AlphaFoldDB" id="A0A4R6C6Y7"/>
<organism evidence="2 3">
    <name type="scientific">Macrococcoides canis</name>
    <dbReference type="NCBI Taxonomy" id="1855823"/>
    <lineage>
        <taxon>Bacteria</taxon>
        <taxon>Bacillati</taxon>
        <taxon>Bacillota</taxon>
        <taxon>Bacilli</taxon>
        <taxon>Bacillales</taxon>
        <taxon>Staphylococcaceae</taxon>
        <taxon>Macrococcoides</taxon>
    </lineage>
</organism>
<sequence length="120" mass="14249">MFDLEEVLKKFKGKYYIPNDDDEAIDYKQLYEQQKQRVDELEKSLNLSIIASGNDTLVKELQKALSESNERADQLEKRWGKLKETLLRYENIPQRTQSFETVLALMNEMERIETEDNNDI</sequence>
<dbReference type="EMBL" id="SDQG01000001">
    <property type="protein sequence ID" value="TDM18109.1"/>
    <property type="molecule type" value="Genomic_DNA"/>
</dbReference>
<evidence type="ECO:0000313" key="2">
    <source>
        <dbReference type="EMBL" id="TDM18109.1"/>
    </source>
</evidence>